<dbReference type="InterPro" id="IPR007863">
    <property type="entry name" value="Peptidase_M16_C"/>
</dbReference>
<dbReference type="Gene3D" id="3.30.830.10">
    <property type="entry name" value="Metalloenzyme, LuxS/M16 peptidase-like"/>
    <property type="match status" value="1"/>
</dbReference>
<organism evidence="2">
    <name type="scientific">marine metagenome</name>
    <dbReference type="NCBI Taxonomy" id="408172"/>
    <lineage>
        <taxon>unclassified sequences</taxon>
        <taxon>metagenomes</taxon>
        <taxon>ecological metagenomes</taxon>
    </lineage>
</organism>
<dbReference type="GO" id="GO:0046872">
    <property type="term" value="F:metal ion binding"/>
    <property type="evidence" value="ECO:0007669"/>
    <property type="project" value="InterPro"/>
</dbReference>
<feature type="non-terminal residue" evidence="2">
    <location>
        <position position="247"/>
    </location>
</feature>
<dbReference type="Pfam" id="PF05193">
    <property type="entry name" value="Peptidase_M16_C"/>
    <property type="match status" value="1"/>
</dbReference>
<sequence>EEGFNGSASPQDLETLFQLIHLYFSAPRLDSSAFLAYQERMNGFLENRSSRPETAYRDSIQVIMAQHHLRSRPWSTELLTEMDLGASYKIYTDRFENAGDFSFYFVGNFTLESIKPLVELYLGGLPDTGREEQWKDVGIKPPQNVVEKHVKKGLEQKSLSNIIFTGPFEWSGKNRYHLKSMVQALRIKLREVMREDLSGTYFVSVRGNTTHFPKERYRIDISFGGDPGRIEELTEAALQQIDSIKTV</sequence>
<protein>
    <recommendedName>
        <fullName evidence="1">Peptidase M16 C-terminal domain-containing protein</fullName>
    </recommendedName>
</protein>
<dbReference type="AlphaFoldDB" id="A0A383B793"/>
<proteinExistence type="predicted"/>
<accession>A0A383B793</accession>
<reference evidence="2" key="1">
    <citation type="submission" date="2018-05" db="EMBL/GenBank/DDBJ databases">
        <authorList>
            <person name="Lanie J.A."/>
            <person name="Ng W.-L."/>
            <person name="Kazmierczak K.M."/>
            <person name="Andrzejewski T.M."/>
            <person name="Davidsen T.M."/>
            <person name="Wayne K.J."/>
            <person name="Tettelin H."/>
            <person name="Glass J.I."/>
            <person name="Rusch D."/>
            <person name="Podicherti R."/>
            <person name="Tsui H.-C.T."/>
            <person name="Winkler M.E."/>
        </authorList>
    </citation>
    <scope>NUCLEOTIDE SEQUENCE</scope>
</reference>
<dbReference type="SUPFAM" id="SSF63411">
    <property type="entry name" value="LuxS/MPP-like metallohydrolase"/>
    <property type="match status" value="1"/>
</dbReference>
<feature type="non-terminal residue" evidence="2">
    <location>
        <position position="1"/>
    </location>
</feature>
<dbReference type="InterPro" id="IPR011249">
    <property type="entry name" value="Metalloenz_LuxS/M16"/>
</dbReference>
<dbReference type="EMBL" id="UINC01198157">
    <property type="protein sequence ID" value="SVE15987.1"/>
    <property type="molecule type" value="Genomic_DNA"/>
</dbReference>
<evidence type="ECO:0000259" key="1">
    <source>
        <dbReference type="Pfam" id="PF05193"/>
    </source>
</evidence>
<evidence type="ECO:0000313" key="2">
    <source>
        <dbReference type="EMBL" id="SVE15987.1"/>
    </source>
</evidence>
<name>A0A383B793_9ZZZZ</name>
<feature type="domain" description="Peptidase M16 C-terminal" evidence="1">
    <location>
        <begin position="98"/>
        <end position="245"/>
    </location>
</feature>
<gene>
    <name evidence="2" type="ORF">METZ01_LOCUS468841</name>
</gene>